<dbReference type="GO" id="GO:0003677">
    <property type="term" value="F:DNA binding"/>
    <property type="evidence" value="ECO:0007669"/>
    <property type="project" value="InterPro"/>
</dbReference>
<dbReference type="PANTHER" id="PTHR47396:SF1">
    <property type="entry name" value="ATP-DEPENDENT HELICASE IRC3-RELATED"/>
    <property type="match status" value="1"/>
</dbReference>
<keyword evidence="3" id="KW-0378">Hydrolase</keyword>
<dbReference type="PROSITE" id="PS51192">
    <property type="entry name" value="HELICASE_ATP_BIND_1"/>
    <property type="match status" value="1"/>
</dbReference>
<dbReference type="CDD" id="cd18785">
    <property type="entry name" value="SF2_C"/>
    <property type="match status" value="1"/>
</dbReference>
<name>A0AA90UW46_9BACT</name>
<dbReference type="AlphaFoldDB" id="A0AA90UW46"/>
<accession>A0AA90UW46</accession>
<keyword evidence="3" id="KW-0547">Nucleotide-binding</keyword>
<dbReference type="SMART" id="SM00487">
    <property type="entry name" value="DEXDc"/>
    <property type="match status" value="1"/>
</dbReference>
<organism evidence="3 4">
    <name type="scientific">Segatella copri</name>
    <dbReference type="NCBI Taxonomy" id="165179"/>
    <lineage>
        <taxon>Bacteria</taxon>
        <taxon>Pseudomonadati</taxon>
        <taxon>Bacteroidota</taxon>
        <taxon>Bacteroidia</taxon>
        <taxon>Bacteroidales</taxon>
        <taxon>Prevotellaceae</taxon>
        <taxon>Segatella</taxon>
    </lineage>
</organism>
<dbReference type="GO" id="GO:0004386">
    <property type="term" value="F:helicase activity"/>
    <property type="evidence" value="ECO:0007669"/>
    <property type="project" value="UniProtKB-KW"/>
</dbReference>
<dbReference type="Pfam" id="PF22548">
    <property type="entry name" value="AEP-TOTE"/>
    <property type="match status" value="1"/>
</dbReference>
<dbReference type="SUPFAM" id="SSF56024">
    <property type="entry name" value="Phospholipase D/nuclease"/>
    <property type="match status" value="1"/>
</dbReference>
<dbReference type="GO" id="GO:0005524">
    <property type="term" value="F:ATP binding"/>
    <property type="evidence" value="ECO:0007669"/>
    <property type="project" value="InterPro"/>
</dbReference>
<sequence>MDARDVSALALRIQELEKENARLKAILDKNGIEYESLESKTYNSNRIEAASVSICQFSLQEKVSIFQSVFQGRDDVFAKRWYSSTTQKSGYQPVCTREWNREFCDKRKYKCADCPNRQFAPLTYNDVFNHLAGKDVWGRDVIGLYPIRKDNTCSFLCTDFDDKSCEHGYKNDVLSFVNVCKTWNVPCYIERSRSGTGAHVWIFFDTPITAFKARKLGNAILTEAMNSDVHLSFKSYDRFFPNQDSLPEGGLGNLVALPLQGMARRKGNSVFVDEDFNAYADQWELLSQIRKLSEVELDMLLRLHTVPTLGELSKTSEEKPWETPKMDMMQTDCYPKEIVLTRANMLYIPLTSLSAKCVNVFKRMAAFRNPEFYEKQGMRLSTYNIPRIISCSEITDDYLVLPRGCEDAVRAILTQHNVKVLISDKTNHGRSIKVTFRGGLREEQQKAMEAFAGYNVGTLSATTAFGKTVFAIGMIAKRKVNTLILVHSKALLEQWKERLESFLKIDETIEEPETKRGRKKKTSAIGCLYAGKNSLHGIIDIALIQSCLSEGEVKPFVKDYGMVIVDECHHVSSVSFELVLRQVTATFVYGLTATPIRKDGHQPIIFMQCGKIRFTSDAKSQMENQGFKRLLIPRFTSFRSIISDRKTYVQITQELSEDKVRNEFVMEDVKAAIQKGRTPLVLTTRTAHVKVLAQMLMPFADHVIQLIGADSAKEKRLALQKLQSIPTSESLVIVATGKYVGEGFDYPRLDTLFLTMPIAWKGNVEQYAGRLHREYEGKSEVCIYDYVDIRVPLCDSMYRKRLKGYARAGYGKNVTSPAPDKKSQELIYEQNNYEAAFRKDLAKAKHSVVIAVPKVKFKYKPSIMSALANLLHDGVSVVVHVKEEGANELELSNAGMDVVCNKKQTLQCAIIDKSIVWYGNINFFGYNSETNNVMRIADYKIANEMMEILYSATENKVNEKSYTLPI</sequence>
<dbReference type="GO" id="GO:0016787">
    <property type="term" value="F:hydrolase activity"/>
    <property type="evidence" value="ECO:0007669"/>
    <property type="project" value="InterPro"/>
</dbReference>
<dbReference type="Gene3D" id="3.40.50.300">
    <property type="entry name" value="P-loop containing nucleotide triphosphate hydrolases"/>
    <property type="match status" value="2"/>
</dbReference>
<keyword evidence="3" id="KW-0067">ATP-binding</keyword>
<reference evidence="4" key="1">
    <citation type="submission" date="2019-09" db="EMBL/GenBank/DDBJ databases">
        <title>Distinct polysaccharide growth profiles of human intestinal Prevotella copri isolates.</title>
        <authorList>
            <person name="Fehlner-Peach H."/>
            <person name="Magnabosco C."/>
            <person name="Raghavan V."/>
            <person name="Scher J.U."/>
            <person name="Tett A."/>
            <person name="Cox L.M."/>
            <person name="Gottsegen C."/>
            <person name="Watters A."/>
            <person name="Wiltshire- Gordon J.D."/>
            <person name="Segata N."/>
            <person name="Bonneau R."/>
            <person name="Littman D.R."/>
        </authorList>
    </citation>
    <scope>NUCLEOTIDE SEQUENCE [LARGE SCALE GENOMIC DNA]</scope>
    <source>
        <strain evidence="4">iAA108</strain>
    </source>
</reference>
<dbReference type="InterPro" id="IPR006935">
    <property type="entry name" value="Helicase/UvrB_N"/>
</dbReference>
<dbReference type="GO" id="GO:0005829">
    <property type="term" value="C:cytosol"/>
    <property type="evidence" value="ECO:0007669"/>
    <property type="project" value="TreeGrafter"/>
</dbReference>
<evidence type="ECO:0000313" key="4">
    <source>
        <dbReference type="Proteomes" id="UP000421408"/>
    </source>
</evidence>
<dbReference type="RefSeq" id="WP_153118511.1">
    <property type="nucleotide sequence ID" value="NZ_VZCC01000023.1"/>
</dbReference>
<dbReference type="Pfam" id="PF04851">
    <property type="entry name" value="ResIII"/>
    <property type="match status" value="1"/>
</dbReference>
<feature type="coiled-coil region" evidence="1">
    <location>
        <begin position="6"/>
        <end position="33"/>
    </location>
</feature>
<protein>
    <submittedName>
        <fullName evidence="3">DEAD/DEAH box helicase</fullName>
    </submittedName>
</protein>
<evidence type="ECO:0000259" key="2">
    <source>
        <dbReference type="PROSITE" id="PS51192"/>
    </source>
</evidence>
<evidence type="ECO:0000313" key="3">
    <source>
        <dbReference type="EMBL" id="MQN83323.1"/>
    </source>
</evidence>
<gene>
    <name evidence="3" type="ORF">F7D74_04830</name>
</gene>
<dbReference type="CDD" id="cd17926">
    <property type="entry name" value="DEXHc_RE"/>
    <property type="match status" value="1"/>
</dbReference>
<dbReference type="Proteomes" id="UP000421408">
    <property type="component" value="Unassembled WGS sequence"/>
</dbReference>
<keyword evidence="1" id="KW-0175">Coiled coil</keyword>
<proteinExistence type="predicted"/>
<evidence type="ECO:0000256" key="1">
    <source>
        <dbReference type="SAM" id="Coils"/>
    </source>
</evidence>
<dbReference type="InterPro" id="IPR014001">
    <property type="entry name" value="Helicase_ATP-bd"/>
</dbReference>
<dbReference type="CDD" id="cd09126">
    <property type="entry name" value="PLDc_C_DEXD_like"/>
    <property type="match status" value="1"/>
</dbReference>
<feature type="domain" description="Helicase ATP-binding" evidence="2">
    <location>
        <begin position="448"/>
        <end position="613"/>
    </location>
</feature>
<dbReference type="EMBL" id="VZCC01000023">
    <property type="protein sequence ID" value="MQN83323.1"/>
    <property type="molecule type" value="Genomic_DNA"/>
</dbReference>
<keyword evidence="3" id="KW-0347">Helicase</keyword>
<dbReference type="InterPro" id="IPR027417">
    <property type="entry name" value="P-loop_NTPase"/>
</dbReference>
<dbReference type="InterPro" id="IPR050742">
    <property type="entry name" value="Helicase_Restrict-Modif_Enz"/>
</dbReference>
<dbReference type="InterPro" id="IPR054347">
    <property type="entry name" value="TOTE_primase"/>
</dbReference>
<comment type="caution">
    <text evidence="3">The sequence shown here is derived from an EMBL/GenBank/DDBJ whole genome shotgun (WGS) entry which is preliminary data.</text>
</comment>
<dbReference type="PANTHER" id="PTHR47396">
    <property type="entry name" value="TYPE I RESTRICTION ENZYME ECOKI R PROTEIN"/>
    <property type="match status" value="1"/>
</dbReference>
<dbReference type="SUPFAM" id="SSF52540">
    <property type="entry name" value="P-loop containing nucleoside triphosphate hydrolases"/>
    <property type="match status" value="2"/>
</dbReference>